<keyword evidence="1" id="KW-0732">Signal</keyword>
<feature type="chain" id="PRO_5032307353" evidence="1">
    <location>
        <begin position="24"/>
        <end position="287"/>
    </location>
</feature>
<dbReference type="PANTHER" id="PTHR30535">
    <property type="entry name" value="VITAMIN B12-BINDING PROTEIN"/>
    <property type="match status" value="1"/>
</dbReference>
<dbReference type="EMBL" id="WTYV01000003">
    <property type="protein sequence ID" value="MXO71886.1"/>
    <property type="molecule type" value="Genomic_DNA"/>
</dbReference>
<dbReference type="Proteomes" id="UP000466966">
    <property type="component" value="Unassembled WGS sequence"/>
</dbReference>
<dbReference type="Pfam" id="PF01497">
    <property type="entry name" value="Peripla_BP_2"/>
    <property type="match status" value="1"/>
</dbReference>
<feature type="signal peptide" evidence="1">
    <location>
        <begin position="1"/>
        <end position="23"/>
    </location>
</feature>
<name>A0A844YXY7_9SPHN</name>
<feature type="domain" description="Fe/B12 periplasmic-binding" evidence="2">
    <location>
        <begin position="37"/>
        <end position="284"/>
    </location>
</feature>
<protein>
    <submittedName>
        <fullName evidence="3">ABC transporter substrate-binding protein</fullName>
    </submittedName>
</protein>
<reference evidence="3 4" key="1">
    <citation type="submission" date="2019-12" db="EMBL/GenBank/DDBJ databases">
        <title>Genomic-based taxomic classification of the family Erythrobacteraceae.</title>
        <authorList>
            <person name="Xu L."/>
        </authorList>
    </citation>
    <scope>NUCLEOTIDE SEQUENCE [LARGE SCALE GENOMIC DNA]</scope>
    <source>
        <strain evidence="3 4">M0322</strain>
    </source>
</reference>
<organism evidence="3 4">
    <name type="scientific">Alteraurantiacibacter buctensis</name>
    <dbReference type="NCBI Taxonomy" id="1503981"/>
    <lineage>
        <taxon>Bacteria</taxon>
        <taxon>Pseudomonadati</taxon>
        <taxon>Pseudomonadota</taxon>
        <taxon>Alphaproteobacteria</taxon>
        <taxon>Sphingomonadales</taxon>
        <taxon>Erythrobacteraceae</taxon>
        <taxon>Alteraurantiacibacter</taxon>
    </lineage>
</organism>
<evidence type="ECO:0000313" key="3">
    <source>
        <dbReference type="EMBL" id="MXO71886.1"/>
    </source>
</evidence>
<dbReference type="SUPFAM" id="SSF53807">
    <property type="entry name" value="Helical backbone' metal receptor"/>
    <property type="match status" value="1"/>
</dbReference>
<dbReference type="PANTHER" id="PTHR30535:SF34">
    <property type="entry name" value="MOLYBDATE-BINDING PROTEIN MOLA"/>
    <property type="match status" value="1"/>
</dbReference>
<dbReference type="PROSITE" id="PS50983">
    <property type="entry name" value="FE_B12_PBP"/>
    <property type="match status" value="1"/>
</dbReference>
<accession>A0A844YXY7</accession>
<keyword evidence="4" id="KW-1185">Reference proteome</keyword>
<dbReference type="PROSITE" id="PS51257">
    <property type="entry name" value="PROKAR_LIPOPROTEIN"/>
    <property type="match status" value="1"/>
</dbReference>
<sequence>MKGRPAFLALWALAAVLAGCARAPSSEPEPPLAARPTVVSLNPCTDAILVQLADPAQVLAISHYSHDPRASSMPVAQAARFTATRGSVEDVLALQPDVVLGSSFTDPATASAFARLGLPLERFGVAGTVAESRAQIRQIAALVGHPRRGEALIARIDRALAQAAPPPGAGPVSAVVWQADGLVPGEQTLIVDLLQRTGFANHAAHQGLGQADRLSLEQLLTKPPRVLLTINEGPDRMRSHPALASLASTQRHRLDPRLLYCGGPTIIAAVERLAQVRRRLGARQPGA</sequence>
<evidence type="ECO:0000259" key="2">
    <source>
        <dbReference type="PROSITE" id="PS50983"/>
    </source>
</evidence>
<proteinExistence type="predicted"/>
<evidence type="ECO:0000256" key="1">
    <source>
        <dbReference type="SAM" id="SignalP"/>
    </source>
</evidence>
<gene>
    <name evidence="3" type="ORF">GRI99_09590</name>
</gene>
<dbReference type="RefSeq" id="WP_160771822.1">
    <property type="nucleotide sequence ID" value="NZ_WTYV01000003.1"/>
</dbReference>
<dbReference type="AlphaFoldDB" id="A0A844YXY7"/>
<comment type="caution">
    <text evidence="3">The sequence shown here is derived from an EMBL/GenBank/DDBJ whole genome shotgun (WGS) entry which is preliminary data.</text>
</comment>
<dbReference type="InterPro" id="IPR002491">
    <property type="entry name" value="ABC_transptr_periplasmic_BD"/>
</dbReference>
<dbReference type="OrthoDB" id="1632039at2"/>
<evidence type="ECO:0000313" key="4">
    <source>
        <dbReference type="Proteomes" id="UP000466966"/>
    </source>
</evidence>
<dbReference type="Gene3D" id="3.40.50.1980">
    <property type="entry name" value="Nitrogenase molybdenum iron protein domain"/>
    <property type="match status" value="2"/>
</dbReference>
<dbReference type="InterPro" id="IPR050902">
    <property type="entry name" value="ABC_Transporter_SBP"/>
</dbReference>
<dbReference type="CDD" id="cd00636">
    <property type="entry name" value="TroA-like"/>
    <property type="match status" value="1"/>
</dbReference>